<comment type="caution">
    <text evidence="1">The sequence shown here is derived from an EMBL/GenBank/DDBJ whole genome shotgun (WGS) entry which is preliminary data.</text>
</comment>
<dbReference type="Gene3D" id="3.30.1380.20">
    <property type="entry name" value="Trafficking protein particle complex subunit 3"/>
    <property type="match status" value="1"/>
</dbReference>
<proteinExistence type="predicted"/>
<protein>
    <submittedName>
        <fullName evidence="1">Uncharacterized protein DUF2507</fullName>
    </submittedName>
</protein>
<dbReference type="SUPFAM" id="SSF111126">
    <property type="entry name" value="Ligand-binding domain in the NO signalling and Golgi transport"/>
    <property type="match status" value="1"/>
</dbReference>
<evidence type="ECO:0000313" key="2">
    <source>
        <dbReference type="Proteomes" id="UP000285120"/>
    </source>
</evidence>
<organism evidence="1 2">
    <name type="scientific">Sinobaca qinghaiensis</name>
    <dbReference type="NCBI Taxonomy" id="342944"/>
    <lineage>
        <taxon>Bacteria</taxon>
        <taxon>Bacillati</taxon>
        <taxon>Bacillota</taxon>
        <taxon>Bacilli</taxon>
        <taxon>Bacillales</taxon>
        <taxon>Sporolactobacillaceae</taxon>
        <taxon>Sinobaca</taxon>
    </lineage>
</organism>
<dbReference type="OrthoDB" id="2965348at2"/>
<reference evidence="1 2" key="1">
    <citation type="submission" date="2018-09" db="EMBL/GenBank/DDBJ databases">
        <title>Genomic Encyclopedia of Archaeal and Bacterial Type Strains, Phase II (KMG-II): from individual species to whole genera.</title>
        <authorList>
            <person name="Goeker M."/>
        </authorList>
    </citation>
    <scope>NUCLEOTIDE SEQUENCE [LARGE SCALE GENOMIC DNA]</scope>
    <source>
        <strain evidence="1 2">DSM 17008</strain>
    </source>
</reference>
<dbReference type="Pfam" id="PF10702">
    <property type="entry name" value="DUF2507"/>
    <property type="match status" value="1"/>
</dbReference>
<keyword evidence="2" id="KW-1185">Reference proteome</keyword>
<dbReference type="EMBL" id="RAPK01000007">
    <property type="protein sequence ID" value="RKD75706.1"/>
    <property type="molecule type" value="Genomic_DNA"/>
</dbReference>
<dbReference type="AlphaFoldDB" id="A0A419V722"/>
<gene>
    <name evidence="1" type="ORF">ATL39_1408</name>
</gene>
<sequence>MSDTNSTSPEFGYALLRETLLPELLGHDEPEILYWAGKSLARKYPCDSIEEIMEFFNKAYWGELQLIHEKKRELQLKLQPTNNTYSFLLEAGFLAEQLSELKNAAAETYMDEKKEDHIFYIRWDKE</sequence>
<dbReference type="InterPro" id="IPR019642">
    <property type="entry name" value="DUF2507"/>
</dbReference>
<dbReference type="RefSeq" id="WP_120192567.1">
    <property type="nucleotide sequence ID" value="NZ_RAPK01000007.1"/>
</dbReference>
<accession>A0A419V722</accession>
<evidence type="ECO:0000313" key="1">
    <source>
        <dbReference type="EMBL" id="RKD75706.1"/>
    </source>
</evidence>
<dbReference type="Proteomes" id="UP000285120">
    <property type="component" value="Unassembled WGS sequence"/>
</dbReference>
<name>A0A419V722_9BACL</name>
<dbReference type="InterPro" id="IPR024096">
    <property type="entry name" value="NO_sig/Golgi_transp_ligand-bd"/>
</dbReference>